<comment type="caution">
    <text evidence="2">The sequence shown here is derived from an EMBL/GenBank/DDBJ whole genome shotgun (WGS) entry which is preliminary data.</text>
</comment>
<organism evidence="2">
    <name type="scientific">Hexamita inflata</name>
    <dbReference type="NCBI Taxonomy" id="28002"/>
    <lineage>
        <taxon>Eukaryota</taxon>
        <taxon>Metamonada</taxon>
        <taxon>Diplomonadida</taxon>
        <taxon>Hexamitidae</taxon>
        <taxon>Hexamitinae</taxon>
        <taxon>Hexamita</taxon>
    </lineage>
</organism>
<evidence type="ECO:0000313" key="4">
    <source>
        <dbReference type="EMBL" id="CAL6074222.1"/>
    </source>
</evidence>
<dbReference type="EMBL" id="CAXDID020000213">
    <property type="protein sequence ID" value="CAL6057150.1"/>
    <property type="molecule type" value="Genomic_DNA"/>
</dbReference>
<keyword evidence="5" id="KW-1185">Reference proteome</keyword>
<dbReference type="AlphaFoldDB" id="A0AA86PKY7"/>
<reference evidence="2" key="1">
    <citation type="submission" date="2023-06" db="EMBL/GenBank/DDBJ databases">
        <authorList>
            <person name="Kurt Z."/>
        </authorList>
    </citation>
    <scope>NUCLEOTIDE SEQUENCE</scope>
</reference>
<evidence type="ECO:0000313" key="2">
    <source>
        <dbReference type="EMBL" id="CAI9940147.1"/>
    </source>
</evidence>
<protein>
    <submittedName>
        <fullName evidence="3">Hypothetical_protein</fullName>
    </submittedName>
</protein>
<dbReference type="EMBL" id="CAXDID020000306">
    <property type="protein sequence ID" value="CAL6074222.1"/>
    <property type="molecule type" value="Genomic_DNA"/>
</dbReference>
<name>A0AA86PKY7_9EUKA</name>
<keyword evidence="1" id="KW-1133">Transmembrane helix</keyword>
<feature type="transmembrane region" description="Helical" evidence="1">
    <location>
        <begin position="68"/>
        <end position="86"/>
    </location>
</feature>
<dbReference type="EMBL" id="CATOUU010000674">
    <property type="protein sequence ID" value="CAI9940147.1"/>
    <property type="molecule type" value="Genomic_DNA"/>
</dbReference>
<gene>
    <name evidence="2" type="ORF">HINF_LOCUS27792</name>
    <name evidence="3" type="ORF">HINF_LOCUS47366</name>
    <name evidence="4" type="ORF">HINF_LOCUS56544</name>
</gene>
<dbReference type="Proteomes" id="UP001642409">
    <property type="component" value="Unassembled WGS sequence"/>
</dbReference>
<proteinExistence type="predicted"/>
<evidence type="ECO:0000313" key="5">
    <source>
        <dbReference type="Proteomes" id="UP001642409"/>
    </source>
</evidence>
<accession>A0AA86PKY7</accession>
<reference evidence="3 5" key="2">
    <citation type="submission" date="2024-07" db="EMBL/GenBank/DDBJ databases">
        <authorList>
            <person name="Akdeniz Z."/>
        </authorList>
    </citation>
    <scope>NUCLEOTIDE SEQUENCE [LARGE SCALE GENOMIC DNA]</scope>
</reference>
<keyword evidence="1" id="KW-0472">Membrane</keyword>
<evidence type="ECO:0000256" key="1">
    <source>
        <dbReference type="SAM" id="Phobius"/>
    </source>
</evidence>
<sequence length="102" mass="11476">MKTTAFLSNQISRTALSHVKPPHRISVSSFGLMEFVLKIFLLITAFEQGSCVLLCLRCFLSVQGLNLGIVSLTICTFCCLMNLYLLKVKTQQKQSKNRNMSE</sequence>
<keyword evidence="1" id="KW-0812">Transmembrane</keyword>
<evidence type="ECO:0000313" key="3">
    <source>
        <dbReference type="EMBL" id="CAL6057150.1"/>
    </source>
</evidence>